<evidence type="ECO:0000313" key="6">
    <source>
        <dbReference type="Proteomes" id="UP000305888"/>
    </source>
</evidence>
<dbReference type="PROSITE" id="PS51118">
    <property type="entry name" value="HTH_HXLR"/>
    <property type="match status" value="1"/>
</dbReference>
<dbReference type="Pfam" id="PF01638">
    <property type="entry name" value="HxlR"/>
    <property type="match status" value="1"/>
</dbReference>
<reference evidence="5 6" key="1">
    <citation type="submission" date="2019-06" db="EMBL/GenBank/DDBJ databases">
        <title>Genome sequence of Rhodobacteraceae bacterium D4M1.</title>
        <authorList>
            <person name="Cao J."/>
        </authorList>
    </citation>
    <scope>NUCLEOTIDE SEQUENCE [LARGE SCALE GENOMIC DNA]</scope>
    <source>
        <strain evidence="5 6">D4M1</strain>
    </source>
</reference>
<keyword evidence="6" id="KW-1185">Reference proteome</keyword>
<proteinExistence type="predicted"/>
<dbReference type="OrthoDB" id="9800350at2"/>
<organism evidence="5 6">
    <name type="scientific">Paroceanicella profunda</name>
    <dbReference type="NCBI Taxonomy" id="2579971"/>
    <lineage>
        <taxon>Bacteria</taxon>
        <taxon>Pseudomonadati</taxon>
        <taxon>Pseudomonadota</taxon>
        <taxon>Alphaproteobacteria</taxon>
        <taxon>Rhodobacterales</taxon>
        <taxon>Paracoccaceae</taxon>
        <taxon>Paroceanicella</taxon>
    </lineage>
</organism>
<dbReference type="KEGG" id="ppru:FDP22_06195"/>
<feature type="domain" description="HTH hxlR-type" evidence="4">
    <location>
        <begin position="18"/>
        <end position="116"/>
    </location>
</feature>
<name>A0A5B8FIY2_9RHOB</name>
<sequence>MAENHRTGHDSGTPFGDCHVRQVLGPLSSKWSSLLLLMLAGGPKRFGMLRRDLPDISQRMLTQNLRALERDGLVSRTVYPTKPPSVEYALTDLGWSYMEPLSRLVLWADQNHARVRSARESFDTANPDS</sequence>
<evidence type="ECO:0000256" key="3">
    <source>
        <dbReference type="ARBA" id="ARBA00023163"/>
    </source>
</evidence>
<dbReference type="InterPro" id="IPR036388">
    <property type="entry name" value="WH-like_DNA-bd_sf"/>
</dbReference>
<dbReference type="SUPFAM" id="SSF46785">
    <property type="entry name" value="Winged helix' DNA-binding domain"/>
    <property type="match status" value="1"/>
</dbReference>
<dbReference type="GO" id="GO:0003677">
    <property type="term" value="F:DNA binding"/>
    <property type="evidence" value="ECO:0007669"/>
    <property type="project" value="UniProtKB-KW"/>
</dbReference>
<gene>
    <name evidence="5" type="ORF">FDP22_06195</name>
</gene>
<evidence type="ECO:0000256" key="2">
    <source>
        <dbReference type="ARBA" id="ARBA00023125"/>
    </source>
</evidence>
<dbReference type="AlphaFoldDB" id="A0A5B8FIY2"/>
<evidence type="ECO:0000313" key="5">
    <source>
        <dbReference type="EMBL" id="QDL93608.1"/>
    </source>
</evidence>
<dbReference type="Gene3D" id="1.10.10.10">
    <property type="entry name" value="Winged helix-like DNA-binding domain superfamily/Winged helix DNA-binding domain"/>
    <property type="match status" value="1"/>
</dbReference>
<dbReference type="InterPro" id="IPR036390">
    <property type="entry name" value="WH_DNA-bd_sf"/>
</dbReference>
<keyword evidence="2" id="KW-0238">DNA-binding</keyword>
<accession>A0A5B8FIY2</accession>
<evidence type="ECO:0000259" key="4">
    <source>
        <dbReference type="PROSITE" id="PS51118"/>
    </source>
</evidence>
<dbReference type="PANTHER" id="PTHR33204">
    <property type="entry name" value="TRANSCRIPTIONAL REGULATOR, MARR FAMILY"/>
    <property type="match status" value="1"/>
</dbReference>
<keyword evidence="3" id="KW-0804">Transcription</keyword>
<keyword evidence="1" id="KW-0805">Transcription regulation</keyword>
<protein>
    <submittedName>
        <fullName evidence="5">Helix-turn-helix transcriptional regulator</fullName>
    </submittedName>
</protein>
<dbReference type="PANTHER" id="PTHR33204:SF39">
    <property type="entry name" value="TRANSCRIPTIONAL REGULATORY PROTEIN"/>
    <property type="match status" value="1"/>
</dbReference>
<dbReference type="Proteomes" id="UP000305888">
    <property type="component" value="Chromosome"/>
</dbReference>
<dbReference type="EMBL" id="CP040818">
    <property type="protein sequence ID" value="QDL93608.1"/>
    <property type="molecule type" value="Genomic_DNA"/>
</dbReference>
<dbReference type="InterPro" id="IPR002577">
    <property type="entry name" value="HTH_HxlR"/>
</dbReference>
<evidence type="ECO:0000256" key="1">
    <source>
        <dbReference type="ARBA" id="ARBA00023015"/>
    </source>
</evidence>